<proteinExistence type="predicted"/>
<evidence type="ECO:0000313" key="1">
    <source>
        <dbReference type="EMBL" id="CAG9317339.1"/>
    </source>
</evidence>
<dbReference type="Proteomes" id="UP001162131">
    <property type="component" value="Unassembled WGS sequence"/>
</dbReference>
<evidence type="ECO:0000313" key="2">
    <source>
        <dbReference type="Proteomes" id="UP001162131"/>
    </source>
</evidence>
<name>A0AAU9IV44_9CILI</name>
<sequence>MVKISVLKNYKMLPSMGQVIAKTIPPFWNNPSRKSRHESCVLSLFYNPKSPIFKPPKKEYLRCKLIRGHKRILRQIKKCIIPAKTLNRIDPSNPSALRQYEALRNCYYRNADELDPLTETVKGPITDGRAKRKSAWCEDIENSFNMSFCRSYFAPNSIRESYFLYVELIFMELDAEVLCDKFDFHCCREKNHSGECIEKWLLMKNIIQFDMIRELDHEPIVCSEIILPNYGLDKLKHAHSEMISQANM</sequence>
<protein>
    <submittedName>
        <fullName evidence="1">Uncharacterized protein</fullName>
    </submittedName>
</protein>
<reference evidence="1" key="1">
    <citation type="submission" date="2021-09" db="EMBL/GenBank/DDBJ databases">
        <authorList>
            <consortium name="AG Swart"/>
            <person name="Singh M."/>
            <person name="Singh A."/>
            <person name="Seah K."/>
            <person name="Emmerich C."/>
        </authorList>
    </citation>
    <scope>NUCLEOTIDE SEQUENCE</scope>
    <source>
        <strain evidence="1">ATCC30299</strain>
    </source>
</reference>
<gene>
    <name evidence="1" type="ORF">BSTOLATCC_MIC18591</name>
</gene>
<dbReference type="AlphaFoldDB" id="A0AAU9IV44"/>
<dbReference type="EMBL" id="CAJZBQ010000018">
    <property type="protein sequence ID" value="CAG9317339.1"/>
    <property type="molecule type" value="Genomic_DNA"/>
</dbReference>
<keyword evidence="2" id="KW-1185">Reference proteome</keyword>
<comment type="caution">
    <text evidence="1">The sequence shown here is derived from an EMBL/GenBank/DDBJ whole genome shotgun (WGS) entry which is preliminary data.</text>
</comment>
<accession>A0AAU9IV44</accession>
<organism evidence="1 2">
    <name type="scientific">Blepharisma stoltei</name>
    <dbReference type="NCBI Taxonomy" id="1481888"/>
    <lineage>
        <taxon>Eukaryota</taxon>
        <taxon>Sar</taxon>
        <taxon>Alveolata</taxon>
        <taxon>Ciliophora</taxon>
        <taxon>Postciliodesmatophora</taxon>
        <taxon>Heterotrichea</taxon>
        <taxon>Heterotrichida</taxon>
        <taxon>Blepharismidae</taxon>
        <taxon>Blepharisma</taxon>
    </lineage>
</organism>